<feature type="transmembrane region" description="Helical" evidence="9">
    <location>
        <begin position="804"/>
        <end position="826"/>
    </location>
</feature>
<dbReference type="SUPFAM" id="SSF90123">
    <property type="entry name" value="ABC transporter transmembrane region"/>
    <property type="match status" value="2"/>
</dbReference>
<dbReference type="OrthoDB" id="6500128at2759"/>
<dbReference type="GO" id="GO:0016887">
    <property type="term" value="F:ATP hydrolysis activity"/>
    <property type="evidence" value="ECO:0007669"/>
    <property type="project" value="InterPro"/>
</dbReference>
<dbReference type="Pfam" id="PF00005">
    <property type="entry name" value="ABC_tran"/>
    <property type="match status" value="2"/>
</dbReference>
<accession>G3BAW0</accession>
<feature type="domain" description="ABC transmembrane type-1" evidence="11">
    <location>
        <begin position="122"/>
        <end position="405"/>
    </location>
</feature>
<feature type="transmembrane region" description="Helical" evidence="9">
    <location>
        <begin position="379"/>
        <end position="400"/>
    </location>
</feature>
<dbReference type="InterPro" id="IPR036640">
    <property type="entry name" value="ABC1_TM_sf"/>
</dbReference>
<dbReference type="InterPro" id="IPR050173">
    <property type="entry name" value="ABC_transporter_C-like"/>
</dbReference>
<dbReference type="CDD" id="cd03250">
    <property type="entry name" value="ABCC_MRP_domain1"/>
    <property type="match status" value="1"/>
</dbReference>
<dbReference type="Proteomes" id="UP000000707">
    <property type="component" value="Unassembled WGS sequence"/>
</dbReference>
<evidence type="ECO:0000256" key="9">
    <source>
        <dbReference type="SAM" id="Phobius"/>
    </source>
</evidence>
<dbReference type="FunFam" id="3.40.50.300:FF:000565">
    <property type="entry name" value="ABC bile acid transporter"/>
    <property type="match status" value="1"/>
</dbReference>
<evidence type="ECO:0000259" key="10">
    <source>
        <dbReference type="PROSITE" id="PS50893"/>
    </source>
</evidence>
<dbReference type="SUPFAM" id="SSF52540">
    <property type="entry name" value="P-loop containing nucleoside triphosphate hydrolases"/>
    <property type="match status" value="2"/>
</dbReference>
<keyword evidence="6" id="KW-0067">ATP-binding</keyword>
<protein>
    <recommendedName>
        <fullName evidence="14">P-loop containing nucleoside triphosphate hydrolase protein</fullName>
    </recommendedName>
</protein>
<feature type="transmembrane region" description="Helical" evidence="9">
    <location>
        <begin position="764"/>
        <end position="784"/>
    </location>
</feature>
<evidence type="ECO:0000256" key="3">
    <source>
        <dbReference type="ARBA" id="ARBA00022448"/>
    </source>
</evidence>
<evidence type="ECO:0000256" key="7">
    <source>
        <dbReference type="ARBA" id="ARBA00022989"/>
    </source>
</evidence>
<feature type="transmembrane region" description="Helical" evidence="9">
    <location>
        <begin position="346"/>
        <end position="367"/>
    </location>
</feature>
<comment type="subcellular location">
    <subcellularLocation>
        <location evidence="1">Membrane</location>
        <topology evidence="1">Multi-pass membrane protein</topology>
    </subcellularLocation>
</comment>
<evidence type="ECO:0000256" key="8">
    <source>
        <dbReference type="ARBA" id="ARBA00023136"/>
    </source>
</evidence>
<keyword evidence="5" id="KW-0547">Nucleotide-binding</keyword>
<evidence type="ECO:0000256" key="6">
    <source>
        <dbReference type="ARBA" id="ARBA00022840"/>
    </source>
</evidence>
<keyword evidence="3" id="KW-0813">Transport</keyword>
<dbReference type="CDD" id="cd18597">
    <property type="entry name" value="ABC_6TM_YOR1_D1_like"/>
    <property type="match status" value="1"/>
</dbReference>
<feature type="transmembrane region" description="Helical" evidence="9">
    <location>
        <begin position="987"/>
        <end position="1007"/>
    </location>
</feature>
<feature type="transmembrane region" description="Helical" evidence="9">
    <location>
        <begin position="888"/>
        <end position="917"/>
    </location>
</feature>
<dbReference type="Gene3D" id="1.20.1560.10">
    <property type="entry name" value="ABC transporter type 1, transmembrane domain"/>
    <property type="match status" value="2"/>
</dbReference>
<dbReference type="PANTHER" id="PTHR24223:SF456">
    <property type="entry name" value="MULTIDRUG RESISTANCE-ASSOCIATED PROTEIN LETHAL(2)03659"/>
    <property type="match status" value="1"/>
</dbReference>
<dbReference type="HOGENOM" id="CLU_000604_27_1_1"/>
<dbReference type="CDD" id="cd03244">
    <property type="entry name" value="ABCC_MRP_domain2"/>
    <property type="match status" value="1"/>
</dbReference>
<dbReference type="InterPro" id="IPR027417">
    <property type="entry name" value="P-loop_NTPase"/>
</dbReference>
<feature type="domain" description="ABC transporter" evidence="10">
    <location>
        <begin position="470"/>
        <end position="693"/>
    </location>
</feature>
<feature type="transmembrane region" description="Helical" evidence="9">
    <location>
        <begin position="238"/>
        <end position="260"/>
    </location>
</feature>
<dbReference type="InterPro" id="IPR017871">
    <property type="entry name" value="ABC_transporter-like_CS"/>
</dbReference>
<dbReference type="PROSITE" id="PS50929">
    <property type="entry name" value="ABC_TM1F"/>
    <property type="match status" value="2"/>
</dbReference>
<evidence type="ECO:0000313" key="13">
    <source>
        <dbReference type="Proteomes" id="UP000000707"/>
    </source>
</evidence>
<name>G3BAW0_CANTC</name>
<dbReference type="Pfam" id="PF00664">
    <property type="entry name" value="ABC_membrane"/>
    <property type="match status" value="2"/>
</dbReference>
<dbReference type="GO" id="GO:0008559">
    <property type="term" value="F:ABC-type xenobiotic transporter activity"/>
    <property type="evidence" value="ECO:0007669"/>
    <property type="project" value="TreeGrafter"/>
</dbReference>
<keyword evidence="13" id="KW-1185">Reference proteome</keyword>
<dbReference type="FunFam" id="3.40.50.300:FF:001750">
    <property type="entry name" value="ATP-binding cassette transporter"/>
    <property type="match status" value="1"/>
</dbReference>
<evidence type="ECO:0008006" key="14">
    <source>
        <dbReference type="Google" id="ProtNLM"/>
    </source>
</evidence>
<dbReference type="InterPro" id="IPR003439">
    <property type="entry name" value="ABC_transporter-like_ATP-bd"/>
</dbReference>
<sequence>MSEKHDLERQPILYQKRWFSFLMSKRVPPITGPEDRVAYDHSGILNRLFFVWVFRLLKVGYKRTIEATDLFYLPHDMKVDHLHRKFETHFAARLARSSSGETTTWMLILSLFDTFRFRYLYAVGALLLCDTGSSAMPLLSRKLIGFVQSRQLGVDSPIGKGIGYALGTSFGSFTCFLFANQYLYYSILTAAQVKAILTKFVLAKSFKADAKSKHDYPASKLTTLVATDLAKIEFGIRFAPLCLTFPMTLIVCITILAVYIGAPSAVGIGVVILFTFLLSGLSAFMVKLRKKSLVFTDERIKLIKEVVHHLKVIKFYSWEVPYYDTIVNARKQEAGKLYHLQFIRNILMAFALTVSIFASMASFLVLYTTDNQGKDAANVFSAVSLFGLLGFFITNIPLAVSTTADCVISLGRVAAFLNSKETSISANVSILPDALPSDSSKDQIVVDVQNASFCWHSFEDAPTEEPTKKTKKSNKTKTTESTATDGFILKEINIKINKGEFIIVTGVVGSGKTSFLNALAGFMTKKLGSVAVNGSLLLCSTNWVQNETIKNNILFGDLLDEKKYQQAIYSCSLNDDFEYLPAGDRTEVGERGITLSGGQKARVNLARAVYNDYDIVLLDDVLSAVDARVGKHIMESCILGTLGDKTRILATHQLSFINAADRIIFMNGDGSIDIGTVEELKEASSAFMNLVSYSYKDQTTDMKKVSADFAATEEDGNDELPVIQAKDYDSTGKLIEDERRAVSTISWDIYKQYVKLGSKPFNPLLFTIFALLGMSISAFCQLFTNTWLSFWTEQKFDKPDRFYIGIYVMFAVLALLFIITEFLCYIHVTNVGSKRLNIKAVQNLLHTPMSFLDTTPIGRILNRFTKDTDSLDNEIIEQVRLLSHSASLIVGTVVLCICYLPWFAIAIPILVTIFLFAGSYYQASSREIKRLEAVQRSFVFNNFNESLTGMEVIQAYGSEPYFIDRNDMFIDNMNEANYLVNAVQRWLAMHLNVLAFLFVLIITLLCVTQVFNISAASTGLLLSYVLIMPNLFTLIVQSYTQLENEMNSVERMCEFAFDLPQEKPYHISETAPKPSWPNQGQIKFNNVYMAYRPGLPDTLKNVNLDIRPNERIGICGRTGAGKSSIIHVLFRLGELSSGSIEIDGVDISTLGLKELRSHLSIIPQEAVLFRGTVRSNLDPFKKSSDEELWKVLIKAGILTPDECAGTKPKEQTSKFDLDAVVEDDGNNFSLGERQLIAFARALVKNSKILFLDEATSSVDYKTDSKIQNIIVEQFGDRTILCIAHRLQTILNYDRIIVMDNGEVKEFDKPWTLFQRQTSIFRSLCEKAKITANDFV</sequence>
<evidence type="ECO:0000313" key="12">
    <source>
        <dbReference type="EMBL" id="EGV61465.1"/>
    </source>
</evidence>
<feature type="transmembrane region" description="Helical" evidence="9">
    <location>
        <begin position="161"/>
        <end position="179"/>
    </location>
</feature>
<evidence type="ECO:0000259" key="11">
    <source>
        <dbReference type="PROSITE" id="PS50929"/>
    </source>
</evidence>
<evidence type="ECO:0000256" key="1">
    <source>
        <dbReference type="ARBA" id="ARBA00004141"/>
    </source>
</evidence>
<dbReference type="PROSITE" id="PS50893">
    <property type="entry name" value="ABC_TRANSPORTER_2"/>
    <property type="match status" value="2"/>
</dbReference>
<keyword evidence="7 9" id="KW-1133">Transmembrane helix</keyword>
<feature type="transmembrane region" description="Helical" evidence="9">
    <location>
        <begin position="1019"/>
        <end position="1039"/>
    </location>
</feature>
<dbReference type="InterPro" id="IPR003593">
    <property type="entry name" value="AAA+_ATPase"/>
</dbReference>
<reference evidence="12 13" key="1">
    <citation type="journal article" date="2011" name="Proc. Natl. Acad. Sci. U.S.A.">
        <title>Comparative genomics of xylose-fermenting fungi for enhanced biofuel production.</title>
        <authorList>
            <person name="Wohlbach D.J."/>
            <person name="Kuo A."/>
            <person name="Sato T.K."/>
            <person name="Potts K.M."/>
            <person name="Salamov A.A."/>
            <person name="LaButti K.M."/>
            <person name="Sun H."/>
            <person name="Clum A."/>
            <person name="Pangilinan J.L."/>
            <person name="Lindquist E.A."/>
            <person name="Lucas S."/>
            <person name="Lapidus A."/>
            <person name="Jin M."/>
            <person name="Gunawan C."/>
            <person name="Balan V."/>
            <person name="Dale B.E."/>
            <person name="Jeffries T.W."/>
            <person name="Zinkel R."/>
            <person name="Barry K.W."/>
            <person name="Grigoriev I.V."/>
            <person name="Gasch A.P."/>
        </authorList>
    </citation>
    <scope>NUCLEOTIDE SEQUENCE [LARGE SCALE GENOMIC DNA]</scope>
    <source>
        <strain evidence="13">ATCC 10573 / BCRC 21748 / CBS 615 / JCM 9827 / NBRC 10315 / NRRL Y-1498 / VKM Y-70</strain>
    </source>
</reference>
<gene>
    <name evidence="12" type="ORF">CANTEDRAFT_124163</name>
</gene>
<dbReference type="SMART" id="SM00382">
    <property type="entry name" value="AAA"/>
    <property type="match status" value="2"/>
</dbReference>
<dbReference type="CDD" id="cd18606">
    <property type="entry name" value="ABC_6TM_YOR1_D2_like"/>
    <property type="match status" value="1"/>
</dbReference>
<evidence type="ECO:0000256" key="5">
    <source>
        <dbReference type="ARBA" id="ARBA00022741"/>
    </source>
</evidence>
<dbReference type="InterPro" id="IPR011527">
    <property type="entry name" value="ABC1_TM_dom"/>
</dbReference>
<proteinExistence type="inferred from homology"/>
<dbReference type="EMBL" id="GL996527">
    <property type="protein sequence ID" value="EGV61465.1"/>
    <property type="molecule type" value="Genomic_DNA"/>
</dbReference>
<keyword evidence="8 9" id="KW-0472">Membrane</keyword>
<feature type="domain" description="ABC transmembrane type-1" evidence="11">
    <location>
        <begin position="768"/>
        <end position="1044"/>
    </location>
</feature>
<evidence type="ECO:0000256" key="4">
    <source>
        <dbReference type="ARBA" id="ARBA00022692"/>
    </source>
</evidence>
<organism evidence="13">
    <name type="scientific">Candida tenuis (strain ATCC 10573 / BCRC 21748 / CBS 615 / JCM 9827 / NBRC 10315 / NRRL Y-1498 / VKM Y-70)</name>
    <name type="common">Yeast</name>
    <name type="synonym">Yamadazyma tenuis</name>
    <dbReference type="NCBI Taxonomy" id="590646"/>
    <lineage>
        <taxon>Eukaryota</taxon>
        <taxon>Fungi</taxon>
        <taxon>Dikarya</taxon>
        <taxon>Ascomycota</taxon>
        <taxon>Saccharomycotina</taxon>
        <taxon>Pichiomycetes</taxon>
        <taxon>Debaryomycetaceae</taxon>
        <taxon>Yamadazyma</taxon>
    </lineage>
</organism>
<dbReference type="GO" id="GO:0005524">
    <property type="term" value="F:ATP binding"/>
    <property type="evidence" value="ECO:0007669"/>
    <property type="project" value="UniProtKB-KW"/>
</dbReference>
<dbReference type="Gene3D" id="3.40.50.300">
    <property type="entry name" value="P-loop containing nucleotide triphosphate hydrolases"/>
    <property type="match status" value="2"/>
</dbReference>
<dbReference type="PROSITE" id="PS00211">
    <property type="entry name" value="ABC_TRANSPORTER_1"/>
    <property type="match status" value="2"/>
</dbReference>
<dbReference type="KEGG" id="cten:18249008"/>
<dbReference type="eggNOG" id="KOG0054">
    <property type="taxonomic scope" value="Eukaryota"/>
</dbReference>
<dbReference type="GO" id="GO:0005886">
    <property type="term" value="C:plasma membrane"/>
    <property type="evidence" value="ECO:0007669"/>
    <property type="project" value="TreeGrafter"/>
</dbReference>
<comment type="similarity">
    <text evidence="2">Belongs to the ABC transporter superfamily. ABCC family. Conjugate transporter (TC 3.A.1.208) subfamily.</text>
</comment>
<keyword evidence="4 9" id="KW-0812">Transmembrane</keyword>
<dbReference type="FunFam" id="1.20.1560.10:FF:000010">
    <property type="entry name" value="Multidrug resistance-associated ABC transporter"/>
    <property type="match status" value="1"/>
</dbReference>
<feature type="domain" description="ABC transporter" evidence="10">
    <location>
        <begin position="1082"/>
        <end position="1325"/>
    </location>
</feature>
<feature type="transmembrane region" description="Helical" evidence="9">
    <location>
        <begin position="266"/>
        <end position="286"/>
    </location>
</feature>
<feature type="transmembrane region" description="Helical" evidence="9">
    <location>
        <begin position="119"/>
        <end position="140"/>
    </location>
</feature>
<dbReference type="RefSeq" id="XP_006687635.1">
    <property type="nucleotide sequence ID" value="XM_006687572.1"/>
</dbReference>
<dbReference type="PANTHER" id="PTHR24223">
    <property type="entry name" value="ATP-BINDING CASSETTE SUB-FAMILY C"/>
    <property type="match status" value="1"/>
</dbReference>
<dbReference type="GeneID" id="18249008"/>
<evidence type="ECO:0000256" key="2">
    <source>
        <dbReference type="ARBA" id="ARBA00009726"/>
    </source>
</evidence>